<evidence type="ECO:0000313" key="1">
    <source>
        <dbReference type="EMBL" id="GFY06438.1"/>
    </source>
</evidence>
<sequence length="110" mass="12408">MHHCESSPRLECGGPSRCIKLPVNRHLDWNEVALSPNMSLDLSSMSLDPSSMSLDPRVKTIFGRTLFHWTCPAFHLTPVSIVALGWHETFSLGSEKSFGGKFEKFYFVHT</sequence>
<comment type="caution">
    <text evidence="1">The sequence shown here is derived from an EMBL/GenBank/DDBJ whole genome shotgun (WGS) entry which is preliminary data.</text>
</comment>
<protein>
    <submittedName>
        <fullName evidence="1">Uncharacterized protein</fullName>
    </submittedName>
</protein>
<dbReference type="EMBL" id="BMAU01021259">
    <property type="protein sequence ID" value="GFY06438.1"/>
    <property type="molecule type" value="Genomic_DNA"/>
</dbReference>
<proteinExistence type="predicted"/>
<dbReference type="AlphaFoldDB" id="A0A8X6SGA6"/>
<evidence type="ECO:0000313" key="2">
    <source>
        <dbReference type="Proteomes" id="UP000887159"/>
    </source>
</evidence>
<organism evidence="1 2">
    <name type="scientific">Trichonephila clavipes</name>
    <name type="common">Golden silk orbweaver</name>
    <name type="synonym">Nephila clavipes</name>
    <dbReference type="NCBI Taxonomy" id="2585209"/>
    <lineage>
        <taxon>Eukaryota</taxon>
        <taxon>Metazoa</taxon>
        <taxon>Ecdysozoa</taxon>
        <taxon>Arthropoda</taxon>
        <taxon>Chelicerata</taxon>
        <taxon>Arachnida</taxon>
        <taxon>Araneae</taxon>
        <taxon>Araneomorphae</taxon>
        <taxon>Entelegynae</taxon>
        <taxon>Araneoidea</taxon>
        <taxon>Nephilidae</taxon>
        <taxon>Trichonephila</taxon>
    </lineage>
</organism>
<reference evidence="1" key="1">
    <citation type="submission" date="2020-08" db="EMBL/GenBank/DDBJ databases">
        <title>Multicomponent nature underlies the extraordinary mechanical properties of spider dragline silk.</title>
        <authorList>
            <person name="Kono N."/>
            <person name="Nakamura H."/>
            <person name="Mori M."/>
            <person name="Yoshida Y."/>
            <person name="Ohtoshi R."/>
            <person name="Malay A.D."/>
            <person name="Moran D.A.P."/>
            <person name="Tomita M."/>
            <person name="Numata K."/>
            <person name="Arakawa K."/>
        </authorList>
    </citation>
    <scope>NUCLEOTIDE SEQUENCE</scope>
</reference>
<name>A0A8X6SGA6_TRICX</name>
<gene>
    <name evidence="1" type="ORF">TNCV_3652251</name>
</gene>
<dbReference type="Proteomes" id="UP000887159">
    <property type="component" value="Unassembled WGS sequence"/>
</dbReference>
<accession>A0A8X6SGA6</accession>
<keyword evidence="2" id="KW-1185">Reference proteome</keyword>